<dbReference type="SUPFAM" id="SSF51735">
    <property type="entry name" value="NAD(P)-binding Rossmann-fold domains"/>
    <property type="match status" value="1"/>
</dbReference>
<proteinExistence type="predicted"/>
<dbReference type="PANTHER" id="PTHR43157:SF31">
    <property type="entry name" value="PHOSPHATIDYLINOSITOL-GLYCAN BIOSYNTHESIS CLASS F PROTEIN"/>
    <property type="match status" value="1"/>
</dbReference>
<dbReference type="RefSeq" id="WP_377261865.1">
    <property type="nucleotide sequence ID" value="NZ_JBHLUH010000091.1"/>
</dbReference>
<organism evidence="2 3">
    <name type="scientific">Phytohabitans kaempferiae</name>
    <dbReference type="NCBI Taxonomy" id="1620943"/>
    <lineage>
        <taxon>Bacteria</taxon>
        <taxon>Bacillati</taxon>
        <taxon>Actinomycetota</taxon>
        <taxon>Actinomycetes</taxon>
        <taxon>Micromonosporales</taxon>
        <taxon>Micromonosporaceae</taxon>
    </lineage>
</organism>
<reference evidence="2 3" key="1">
    <citation type="submission" date="2024-09" db="EMBL/GenBank/DDBJ databases">
        <authorList>
            <person name="Sun Q."/>
            <person name="Mori K."/>
        </authorList>
    </citation>
    <scope>NUCLEOTIDE SEQUENCE [LARGE SCALE GENOMIC DNA]</scope>
    <source>
        <strain evidence="2 3">TBRC 3947</strain>
    </source>
</reference>
<keyword evidence="1" id="KW-0560">Oxidoreductase</keyword>
<dbReference type="PRINTS" id="PR00081">
    <property type="entry name" value="GDHRDH"/>
</dbReference>
<evidence type="ECO:0000313" key="3">
    <source>
        <dbReference type="Proteomes" id="UP001589867"/>
    </source>
</evidence>
<protein>
    <submittedName>
        <fullName evidence="2">Oxidoreductase</fullName>
    </submittedName>
</protein>
<dbReference type="NCBIfam" id="NF004846">
    <property type="entry name" value="PRK06197.1"/>
    <property type="match status" value="1"/>
</dbReference>
<dbReference type="InterPro" id="IPR002347">
    <property type="entry name" value="SDR_fam"/>
</dbReference>
<dbReference type="PANTHER" id="PTHR43157">
    <property type="entry name" value="PHOSPHATIDYLINOSITOL-GLYCAN BIOSYNTHESIS CLASS F PROTEIN-RELATED"/>
    <property type="match status" value="1"/>
</dbReference>
<accession>A0ABV6MGE9</accession>
<dbReference type="Proteomes" id="UP001589867">
    <property type="component" value="Unassembled WGS sequence"/>
</dbReference>
<dbReference type="InterPro" id="IPR036291">
    <property type="entry name" value="NAD(P)-bd_dom_sf"/>
</dbReference>
<evidence type="ECO:0000256" key="1">
    <source>
        <dbReference type="ARBA" id="ARBA00023002"/>
    </source>
</evidence>
<gene>
    <name evidence="2" type="ORF">ACFFIA_39965</name>
</gene>
<comment type="caution">
    <text evidence="2">The sequence shown here is derived from an EMBL/GenBank/DDBJ whole genome shotgun (WGS) entry which is preliminary data.</text>
</comment>
<dbReference type="EMBL" id="JBHLUH010000091">
    <property type="protein sequence ID" value="MFC0533796.1"/>
    <property type="molecule type" value="Genomic_DNA"/>
</dbReference>
<sequence length="299" mass="31127">MWSIDDVPSQAGRVAVVTGASAGIGFATAKALAERGCHVVLAVRDPARGADAAARIGGSTAVTRLDLAALDSIRSAATRLIGEYPRIDLLINNAGTWSATRAETRDGFELQFGVNHLGHFAFTGLILGTMLATPASRIVTVSSVSHRGGAVDLSDLPMLETYRHTAAYARSKLANLLFAFELQRRLAAAGAVTASLAAHPGGVWTGLFRGANPALLVNTLGRLVTQSPERGALATLRAATDPAATGGQYYGPGGMGELRGAPKPVRAIAKAHDEALARELWAESERLTGVEYGPTLRPA</sequence>
<dbReference type="CDD" id="cd05327">
    <property type="entry name" value="retinol-DH_like_SDR_c_like"/>
    <property type="match status" value="1"/>
</dbReference>
<name>A0ABV6MGE9_9ACTN</name>
<dbReference type="Gene3D" id="3.40.50.720">
    <property type="entry name" value="NAD(P)-binding Rossmann-like Domain"/>
    <property type="match status" value="1"/>
</dbReference>
<keyword evidence="3" id="KW-1185">Reference proteome</keyword>
<evidence type="ECO:0000313" key="2">
    <source>
        <dbReference type="EMBL" id="MFC0533796.1"/>
    </source>
</evidence>
<dbReference type="Pfam" id="PF00106">
    <property type="entry name" value="adh_short"/>
    <property type="match status" value="1"/>
</dbReference>